<dbReference type="RefSeq" id="WP_377685815.1">
    <property type="nucleotide sequence ID" value="NZ_JBHMDZ010000013.1"/>
</dbReference>
<dbReference type="Proteomes" id="UP001243846">
    <property type="component" value="Unassembled WGS sequence"/>
</dbReference>
<name>A0ABT8D8S3_9RHOB</name>
<evidence type="ECO:0000313" key="2">
    <source>
        <dbReference type="Proteomes" id="UP001243846"/>
    </source>
</evidence>
<evidence type="ECO:0008006" key="3">
    <source>
        <dbReference type="Google" id="ProtNLM"/>
    </source>
</evidence>
<proteinExistence type="predicted"/>
<dbReference type="Pfam" id="PF13704">
    <property type="entry name" value="Glyco_tranf_2_4"/>
    <property type="match status" value="1"/>
</dbReference>
<sequence>MSIAFVTMVYNDAFFLEIWLRHYLKYTQPEHIYVVTHGPQPYAHEMAKGCNIIEIERDPRNPRLDQDRFVYLSQFCSELTASYDRVIWNDVDEIVMLDPLMGSDLTGYIDAIPKKQKVVTPLGLEVIHRTDLESDYDYARGMFAQRRFLRCNGWYTKPNITSVPIVWGPDGHGSSHNKIHLDPHLYTFHLKWFDYNFHRNRHRERLKFRFDDEAGNEVIIGAGSWSWSEATYVIVSNSFLRMRIKSDEGAFDFSHLRERILASFVGGANGKYRISWFADGTLHPLPERFIGLI</sequence>
<reference evidence="2" key="1">
    <citation type="journal article" date="2019" name="Int. J. Syst. Evol. Microbiol.">
        <title>The Global Catalogue of Microorganisms (GCM) 10K type strain sequencing project: providing services to taxonomists for standard genome sequencing and annotation.</title>
        <authorList>
            <consortium name="The Broad Institute Genomics Platform"/>
            <consortium name="The Broad Institute Genome Sequencing Center for Infectious Disease"/>
            <person name="Wu L."/>
            <person name="Ma J."/>
        </authorList>
    </citation>
    <scope>NUCLEOTIDE SEQUENCE [LARGE SCALE GENOMIC DNA]</scope>
    <source>
        <strain evidence="2">CECT 8482</strain>
    </source>
</reference>
<organism evidence="1 2">
    <name type="scientific">Paracoccus cavernae</name>
    <dbReference type="NCBI Taxonomy" id="1571207"/>
    <lineage>
        <taxon>Bacteria</taxon>
        <taxon>Pseudomonadati</taxon>
        <taxon>Pseudomonadota</taxon>
        <taxon>Alphaproteobacteria</taxon>
        <taxon>Rhodobacterales</taxon>
        <taxon>Paracoccaceae</taxon>
        <taxon>Paracoccus</taxon>
    </lineage>
</organism>
<gene>
    <name evidence="1" type="ORF">QWZ10_07110</name>
</gene>
<keyword evidence="2" id="KW-1185">Reference proteome</keyword>
<protein>
    <recommendedName>
        <fullName evidence="3">Glycosyltransferase family 2 protein</fullName>
    </recommendedName>
</protein>
<comment type="caution">
    <text evidence="1">The sequence shown here is derived from an EMBL/GenBank/DDBJ whole genome shotgun (WGS) entry which is preliminary data.</text>
</comment>
<accession>A0ABT8D8S3</accession>
<evidence type="ECO:0000313" key="1">
    <source>
        <dbReference type="EMBL" id="MDN3711654.1"/>
    </source>
</evidence>
<dbReference type="EMBL" id="JAUFRC010000001">
    <property type="protein sequence ID" value="MDN3711654.1"/>
    <property type="molecule type" value="Genomic_DNA"/>
</dbReference>